<proteinExistence type="predicted"/>
<dbReference type="STRING" id="243061.AWC25_18650"/>
<dbReference type="GO" id="GO:0045892">
    <property type="term" value="P:negative regulation of DNA-templated transcription"/>
    <property type="evidence" value="ECO:0007669"/>
    <property type="project" value="InterPro"/>
</dbReference>
<name>A0A1E3SY89_9MYCO</name>
<dbReference type="Pfam" id="PF02909">
    <property type="entry name" value="TetR_C_1"/>
    <property type="match status" value="1"/>
</dbReference>
<dbReference type="InterPro" id="IPR004111">
    <property type="entry name" value="Repressor_TetR_C"/>
</dbReference>
<keyword evidence="3" id="KW-0804">Transcription</keyword>
<comment type="caution">
    <text evidence="6">The sequence shown here is derived from an EMBL/GenBank/DDBJ whole genome shotgun (WGS) entry which is preliminary data.</text>
</comment>
<dbReference type="EMBL" id="MIHC01000014">
    <property type="protein sequence ID" value="ODR07020.1"/>
    <property type="molecule type" value="Genomic_DNA"/>
</dbReference>
<dbReference type="Gene3D" id="1.10.10.60">
    <property type="entry name" value="Homeodomain-like"/>
    <property type="match status" value="1"/>
</dbReference>
<dbReference type="AlphaFoldDB" id="A0A1E3SY89"/>
<dbReference type="PROSITE" id="PS50977">
    <property type="entry name" value="HTH_TETR_2"/>
    <property type="match status" value="1"/>
</dbReference>
<organism evidence="6 7">
    <name type="scientific">Mycobacterium sherrisii</name>
    <dbReference type="NCBI Taxonomy" id="243061"/>
    <lineage>
        <taxon>Bacteria</taxon>
        <taxon>Bacillati</taxon>
        <taxon>Actinomycetota</taxon>
        <taxon>Actinomycetes</taxon>
        <taxon>Mycobacteriales</taxon>
        <taxon>Mycobacteriaceae</taxon>
        <taxon>Mycobacterium</taxon>
        <taxon>Mycobacterium simiae complex</taxon>
    </lineage>
</organism>
<feature type="DNA-binding region" description="H-T-H motif" evidence="4">
    <location>
        <begin position="33"/>
        <end position="52"/>
    </location>
</feature>
<sequence>MLTVINNQADLDRDEVVDALRDLAKRVGVQRVTMRALSAQLGAAVPSVYRHVPCKQAALELVAESVLEEIPTSQDGPWDTRLVELYSNARESILGVPGVANILQAGPESEPARRLDQYSRDLIAQAGLTKSRAAAAHTVLCTYLLGSVALEESRPADEAPRARRQTAAQFRAGLDVIVAGIRSSGQGDV</sequence>
<dbReference type="InterPro" id="IPR036271">
    <property type="entry name" value="Tet_transcr_reg_TetR-rel_C_sf"/>
</dbReference>
<evidence type="ECO:0000256" key="3">
    <source>
        <dbReference type="ARBA" id="ARBA00023163"/>
    </source>
</evidence>
<evidence type="ECO:0000259" key="5">
    <source>
        <dbReference type="PROSITE" id="PS50977"/>
    </source>
</evidence>
<gene>
    <name evidence="6" type="ORF">BHQ21_09790</name>
</gene>
<feature type="domain" description="HTH tetR-type" evidence="5">
    <location>
        <begin position="10"/>
        <end position="70"/>
    </location>
</feature>
<keyword evidence="7" id="KW-1185">Reference proteome</keyword>
<evidence type="ECO:0000256" key="2">
    <source>
        <dbReference type="ARBA" id="ARBA00023125"/>
    </source>
</evidence>
<reference evidence="7" key="1">
    <citation type="submission" date="2016-09" db="EMBL/GenBank/DDBJ databases">
        <authorList>
            <person name="Greninger A.L."/>
            <person name="Jerome K.R."/>
            <person name="Mcnair B."/>
            <person name="Wallis C."/>
            <person name="Fang F."/>
        </authorList>
    </citation>
    <scope>NUCLEOTIDE SEQUENCE [LARGE SCALE GENOMIC DNA]</scope>
    <source>
        <strain evidence="7">BC1_M4</strain>
    </source>
</reference>
<dbReference type="SUPFAM" id="SSF46689">
    <property type="entry name" value="Homeodomain-like"/>
    <property type="match status" value="1"/>
</dbReference>
<protein>
    <submittedName>
        <fullName evidence="6">TetR family transcriptional regulator</fullName>
    </submittedName>
</protein>
<dbReference type="GO" id="GO:0003677">
    <property type="term" value="F:DNA binding"/>
    <property type="evidence" value="ECO:0007669"/>
    <property type="project" value="UniProtKB-UniRule"/>
</dbReference>
<dbReference type="InterPro" id="IPR001647">
    <property type="entry name" value="HTH_TetR"/>
</dbReference>
<evidence type="ECO:0000313" key="6">
    <source>
        <dbReference type="EMBL" id="ODR07020.1"/>
    </source>
</evidence>
<evidence type="ECO:0000313" key="7">
    <source>
        <dbReference type="Proteomes" id="UP000094224"/>
    </source>
</evidence>
<dbReference type="InterPro" id="IPR009057">
    <property type="entry name" value="Homeodomain-like_sf"/>
</dbReference>
<keyword evidence="2 4" id="KW-0238">DNA-binding</keyword>
<dbReference type="SUPFAM" id="SSF48498">
    <property type="entry name" value="Tetracyclin repressor-like, C-terminal domain"/>
    <property type="match status" value="1"/>
</dbReference>
<dbReference type="Proteomes" id="UP000094224">
    <property type="component" value="Unassembled WGS sequence"/>
</dbReference>
<dbReference type="Gene3D" id="1.10.357.10">
    <property type="entry name" value="Tetracycline Repressor, domain 2"/>
    <property type="match status" value="1"/>
</dbReference>
<accession>A0A1E3SY89</accession>
<evidence type="ECO:0000256" key="1">
    <source>
        <dbReference type="ARBA" id="ARBA00023015"/>
    </source>
</evidence>
<evidence type="ECO:0000256" key="4">
    <source>
        <dbReference type="PROSITE-ProRule" id="PRU00335"/>
    </source>
</evidence>
<keyword evidence="1" id="KW-0805">Transcription regulation</keyword>